<sequence length="351" mass="40440">MQNAINKKYTIDITSNIMFETIDNKLILKATDHELYIKSTLTPKSLNGNISCAINGELIINVMKSLNDSEIILEETEEFLYIKQNKSSFKLPIFEINDFPFNESYTKMEKINLDNDMLLQSIKKISHCCSDKDTLNIAMQGILLEIKNSSLNIVATDSKRLGFIRKEYNENIQPLSCIIPKKAINELLKLFNNSFEFYIKRFEEDNKIETIGIIHENLEFYSKLINANYPNYENLINTKPQVTPIQIEKDKLLRALNQMNSICTRVKVTFNPNEIILETLEGLNGASASNSIENIQTHITESKQTGLVNRHILECISNIKFDDIEIFIDDPNRPIFIVSKDFEEIIMPQII</sequence>
<evidence type="ECO:0000313" key="14">
    <source>
        <dbReference type="EMBL" id="RDU65734.1"/>
    </source>
</evidence>
<dbReference type="Proteomes" id="UP000256379">
    <property type="component" value="Unassembled WGS sequence"/>
</dbReference>
<dbReference type="GO" id="GO:0003677">
    <property type="term" value="F:DNA binding"/>
    <property type="evidence" value="ECO:0007669"/>
    <property type="project" value="UniProtKB-KW"/>
</dbReference>
<evidence type="ECO:0000259" key="13">
    <source>
        <dbReference type="Pfam" id="PF02767"/>
    </source>
</evidence>
<dbReference type="GO" id="GO:0005737">
    <property type="term" value="C:cytoplasm"/>
    <property type="evidence" value="ECO:0007669"/>
    <property type="project" value="UniProtKB-SubCell"/>
</dbReference>
<evidence type="ECO:0000256" key="11">
    <source>
        <dbReference type="ARBA" id="ARBA00033276"/>
    </source>
</evidence>
<dbReference type="AlphaFoldDB" id="A0A3D8IM62"/>
<protein>
    <recommendedName>
        <fullName evidence="3">Beta sliding clamp</fullName>
    </recommendedName>
    <alternativeName>
        <fullName evidence="11">Beta-clamp processivity factor</fullName>
    </alternativeName>
    <alternativeName>
        <fullName evidence="10">DNA polymerase III beta sliding clamp subunit</fullName>
    </alternativeName>
</protein>
<evidence type="ECO:0000313" key="15">
    <source>
        <dbReference type="Proteomes" id="UP000256379"/>
    </source>
</evidence>
<gene>
    <name evidence="14" type="primary">dnaN</name>
    <name evidence="14" type="ORF">CQA53_05885</name>
</gene>
<evidence type="ECO:0000256" key="10">
    <source>
        <dbReference type="ARBA" id="ARBA00030988"/>
    </source>
</evidence>
<dbReference type="SMART" id="SM00480">
    <property type="entry name" value="POL3Bc"/>
    <property type="match status" value="1"/>
</dbReference>
<dbReference type="InterPro" id="IPR022637">
    <property type="entry name" value="DNA_polIII_beta_cen"/>
</dbReference>
<evidence type="ECO:0000256" key="6">
    <source>
        <dbReference type="ARBA" id="ARBA00022695"/>
    </source>
</evidence>
<accession>A0A3D8IM62</accession>
<dbReference type="GO" id="GO:0009360">
    <property type="term" value="C:DNA polymerase III complex"/>
    <property type="evidence" value="ECO:0007669"/>
    <property type="project" value="InterPro"/>
</dbReference>
<feature type="domain" description="DNA polymerase III beta sliding clamp central" evidence="13">
    <location>
        <begin position="113"/>
        <end position="231"/>
    </location>
</feature>
<comment type="similarity">
    <text evidence="2">Belongs to the beta sliding clamp family.</text>
</comment>
<dbReference type="OrthoDB" id="8421503at2"/>
<dbReference type="CDD" id="cd00140">
    <property type="entry name" value="beta_clamp"/>
    <property type="match status" value="1"/>
</dbReference>
<dbReference type="GO" id="GO:0006271">
    <property type="term" value="P:DNA strand elongation involved in DNA replication"/>
    <property type="evidence" value="ECO:0007669"/>
    <property type="project" value="TreeGrafter"/>
</dbReference>
<feature type="domain" description="DNA polymerase III beta sliding clamp N-terminal" evidence="12">
    <location>
        <begin position="3"/>
        <end position="100"/>
    </location>
</feature>
<evidence type="ECO:0000256" key="2">
    <source>
        <dbReference type="ARBA" id="ARBA00010752"/>
    </source>
</evidence>
<keyword evidence="15" id="KW-1185">Reference proteome</keyword>
<organism evidence="14 15">
    <name type="scientific">Helicobacter didelphidarum</name>
    <dbReference type="NCBI Taxonomy" id="2040648"/>
    <lineage>
        <taxon>Bacteria</taxon>
        <taxon>Pseudomonadati</taxon>
        <taxon>Campylobacterota</taxon>
        <taxon>Epsilonproteobacteria</taxon>
        <taxon>Campylobacterales</taxon>
        <taxon>Helicobacteraceae</taxon>
        <taxon>Helicobacter</taxon>
    </lineage>
</organism>
<dbReference type="GO" id="GO:0008408">
    <property type="term" value="F:3'-5' exonuclease activity"/>
    <property type="evidence" value="ECO:0007669"/>
    <property type="project" value="InterPro"/>
</dbReference>
<evidence type="ECO:0000256" key="1">
    <source>
        <dbReference type="ARBA" id="ARBA00004496"/>
    </source>
</evidence>
<dbReference type="InterPro" id="IPR001001">
    <property type="entry name" value="DNA_polIII_beta"/>
</dbReference>
<keyword evidence="6" id="KW-0548">Nucleotidyltransferase</keyword>
<dbReference type="InterPro" id="IPR022634">
    <property type="entry name" value="DNA_polIII_beta_N"/>
</dbReference>
<keyword evidence="8" id="KW-0239">DNA-directed DNA polymerase</keyword>
<keyword evidence="7" id="KW-0235">DNA replication</keyword>
<dbReference type="PANTHER" id="PTHR30478">
    <property type="entry name" value="DNA POLYMERASE III SUBUNIT BETA"/>
    <property type="match status" value="1"/>
</dbReference>
<dbReference type="Pfam" id="PF02767">
    <property type="entry name" value="DNA_pol3_beta_2"/>
    <property type="match status" value="1"/>
</dbReference>
<reference evidence="14 15" key="1">
    <citation type="submission" date="2018-04" db="EMBL/GenBank/DDBJ databases">
        <title>Novel Campyloabacter and Helicobacter Species and Strains.</title>
        <authorList>
            <person name="Mannion A.J."/>
            <person name="Shen Z."/>
            <person name="Fox J.G."/>
        </authorList>
    </citation>
    <scope>NUCLEOTIDE SEQUENCE [LARGE SCALE GENOMIC DNA]</scope>
    <source>
        <strain evidence="14 15">MIT 17-337</strain>
    </source>
</reference>
<evidence type="ECO:0000259" key="12">
    <source>
        <dbReference type="Pfam" id="PF00712"/>
    </source>
</evidence>
<dbReference type="Pfam" id="PF00712">
    <property type="entry name" value="DNA_pol3_beta"/>
    <property type="match status" value="1"/>
</dbReference>
<proteinExistence type="inferred from homology"/>
<keyword evidence="4" id="KW-0963">Cytoplasm</keyword>
<evidence type="ECO:0000256" key="8">
    <source>
        <dbReference type="ARBA" id="ARBA00022932"/>
    </source>
</evidence>
<dbReference type="GO" id="GO:0003887">
    <property type="term" value="F:DNA-directed DNA polymerase activity"/>
    <property type="evidence" value="ECO:0007669"/>
    <property type="project" value="UniProtKB-KW"/>
</dbReference>
<evidence type="ECO:0000256" key="3">
    <source>
        <dbReference type="ARBA" id="ARBA00021035"/>
    </source>
</evidence>
<evidence type="ECO:0000256" key="4">
    <source>
        <dbReference type="ARBA" id="ARBA00022490"/>
    </source>
</evidence>
<keyword evidence="9" id="KW-0238">DNA-binding</keyword>
<evidence type="ECO:0000256" key="7">
    <source>
        <dbReference type="ARBA" id="ARBA00022705"/>
    </source>
</evidence>
<dbReference type="InterPro" id="IPR046938">
    <property type="entry name" value="DNA_clamp_sf"/>
</dbReference>
<evidence type="ECO:0000256" key="9">
    <source>
        <dbReference type="ARBA" id="ARBA00023125"/>
    </source>
</evidence>
<keyword evidence="5" id="KW-0808">Transferase</keyword>
<dbReference type="PANTHER" id="PTHR30478:SF0">
    <property type="entry name" value="BETA SLIDING CLAMP"/>
    <property type="match status" value="1"/>
</dbReference>
<dbReference type="NCBIfam" id="TIGR00663">
    <property type="entry name" value="dnan"/>
    <property type="match status" value="1"/>
</dbReference>
<evidence type="ECO:0000256" key="5">
    <source>
        <dbReference type="ARBA" id="ARBA00022679"/>
    </source>
</evidence>
<comment type="caution">
    <text evidence="14">The sequence shown here is derived from an EMBL/GenBank/DDBJ whole genome shotgun (WGS) entry which is preliminary data.</text>
</comment>
<dbReference type="Gene3D" id="3.10.150.10">
    <property type="entry name" value="DNA Polymerase III, subunit A, domain 2"/>
    <property type="match status" value="3"/>
</dbReference>
<name>A0A3D8IM62_9HELI</name>
<dbReference type="SUPFAM" id="SSF55979">
    <property type="entry name" value="DNA clamp"/>
    <property type="match status" value="3"/>
</dbReference>
<comment type="subcellular location">
    <subcellularLocation>
        <location evidence="1">Cytoplasm</location>
    </subcellularLocation>
</comment>
<dbReference type="EMBL" id="NXLQ01000011">
    <property type="protein sequence ID" value="RDU65734.1"/>
    <property type="molecule type" value="Genomic_DNA"/>
</dbReference>